<dbReference type="Proteomes" id="UP000198797">
    <property type="component" value="Unassembled WGS sequence"/>
</dbReference>
<dbReference type="InterPro" id="IPR036661">
    <property type="entry name" value="Luciferase-like_sf"/>
</dbReference>
<evidence type="ECO:0000259" key="2">
    <source>
        <dbReference type="Pfam" id="PF00296"/>
    </source>
</evidence>
<dbReference type="InterPro" id="IPR019951">
    <property type="entry name" value="F420_OxRdatse_Rv3520c_pred"/>
</dbReference>
<reference evidence="4" key="1">
    <citation type="submission" date="2016-06" db="EMBL/GenBank/DDBJ databases">
        <authorList>
            <person name="Varghese N."/>
            <person name="Submissions Spin"/>
        </authorList>
    </citation>
    <scope>NUCLEOTIDE SEQUENCE [LARGE SCALE GENOMIC DNA]</scope>
    <source>
        <strain evidence="4">DSM 44100</strain>
    </source>
</reference>
<keyword evidence="1" id="KW-0560">Oxidoreductase</keyword>
<sequence length="350" mass="37506">MRLGLSLGYQTAWSTPADHLALAQEADRLGYSVVWAAEAYGSDSPSMLAWMAGQTERIDVGSAVMQIPARTPAMTAMTAATIDALSGGRFRLGLGVSGPQVSEGWHGVRFAKPLARTREYVDIVKLAVARKEVAYAGEHYTLPLPDGPGKALRLGFHPPREQIPIYLAAVGPKNLELAGEIADGWLAVFYAPEFAEEQLASVRAGRAAAGKELAGFDVVPSVPVVVGDDVASCAELVRWYAALYVGGMGSRQQNFYNQLATRMGYGDAARQVQDLYLARQQRDAAAAVPMEFIDRTSLLGPKERIAERMREYAAAGVTTLSVTLFVADRDSGVQTLRTVAEALDLSGVGE</sequence>
<organism evidence="3 4">
    <name type="scientific">Micromonospora matsumotoense</name>
    <dbReference type="NCBI Taxonomy" id="121616"/>
    <lineage>
        <taxon>Bacteria</taxon>
        <taxon>Bacillati</taxon>
        <taxon>Actinomycetota</taxon>
        <taxon>Actinomycetes</taxon>
        <taxon>Micromonosporales</taxon>
        <taxon>Micromonosporaceae</taxon>
        <taxon>Micromonospora</taxon>
    </lineage>
</organism>
<dbReference type="OrthoDB" id="3457164at2"/>
<dbReference type="SUPFAM" id="SSF51679">
    <property type="entry name" value="Bacterial luciferase-like"/>
    <property type="match status" value="1"/>
</dbReference>
<dbReference type="Pfam" id="PF00296">
    <property type="entry name" value="Bac_luciferase"/>
    <property type="match status" value="1"/>
</dbReference>
<dbReference type="RefSeq" id="WP_091239414.1">
    <property type="nucleotide sequence ID" value="NZ_FMCU01000002.1"/>
</dbReference>
<name>A0A1C4V6J0_9ACTN</name>
<feature type="domain" description="Luciferase-like" evidence="2">
    <location>
        <begin position="14"/>
        <end position="318"/>
    </location>
</feature>
<protein>
    <submittedName>
        <fullName evidence="3">Probable F420-dependent oxidoreductase, Rv3520c family</fullName>
    </submittedName>
</protein>
<evidence type="ECO:0000313" key="3">
    <source>
        <dbReference type="EMBL" id="SCE79564.1"/>
    </source>
</evidence>
<dbReference type="PANTHER" id="PTHR43244">
    <property type="match status" value="1"/>
</dbReference>
<accession>A0A1C4V6J0</accession>
<dbReference type="EMBL" id="FMCU01000002">
    <property type="protein sequence ID" value="SCE79564.1"/>
    <property type="molecule type" value="Genomic_DNA"/>
</dbReference>
<evidence type="ECO:0000313" key="4">
    <source>
        <dbReference type="Proteomes" id="UP000198797"/>
    </source>
</evidence>
<dbReference type="InterPro" id="IPR011251">
    <property type="entry name" value="Luciferase-like_dom"/>
</dbReference>
<dbReference type="STRING" id="121616.GA0070216_102162"/>
<evidence type="ECO:0000256" key="1">
    <source>
        <dbReference type="ARBA" id="ARBA00023002"/>
    </source>
</evidence>
<dbReference type="PANTHER" id="PTHR43244:SF1">
    <property type="entry name" value="5,10-METHYLENETETRAHYDROMETHANOPTERIN REDUCTASE"/>
    <property type="match status" value="1"/>
</dbReference>
<dbReference type="CDD" id="cd01097">
    <property type="entry name" value="Tetrahydromethanopterin_reductase"/>
    <property type="match status" value="1"/>
</dbReference>
<keyword evidence="4" id="KW-1185">Reference proteome</keyword>
<dbReference type="Gene3D" id="3.20.20.30">
    <property type="entry name" value="Luciferase-like domain"/>
    <property type="match status" value="1"/>
</dbReference>
<dbReference type="AlphaFoldDB" id="A0A1C4V6J0"/>
<proteinExistence type="predicted"/>
<dbReference type="InterPro" id="IPR050564">
    <property type="entry name" value="F420-G6PD/mer"/>
</dbReference>
<gene>
    <name evidence="3" type="ORF">GA0070216_102162</name>
</gene>
<dbReference type="GO" id="GO:0016705">
    <property type="term" value="F:oxidoreductase activity, acting on paired donors, with incorporation or reduction of molecular oxygen"/>
    <property type="evidence" value="ECO:0007669"/>
    <property type="project" value="InterPro"/>
</dbReference>
<dbReference type="NCBIfam" id="TIGR03559">
    <property type="entry name" value="F420_Rv3520c"/>
    <property type="match status" value="1"/>
</dbReference>